<accession>A0A7S1YC92</accession>
<name>A0A7S1YC92_9STRA</name>
<gene>
    <name evidence="1" type="ORF">GOCE00092_LOCUS16660</name>
</gene>
<protein>
    <submittedName>
        <fullName evidence="1">Uncharacterized protein</fullName>
    </submittedName>
</protein>
<dbReference type="EMBL" id="HBGK01031898">
    <property type="protein sequence ID" value="CAD9290486.1"/>
    <property type="molecule type" value="Transcribed_RNA"/>
</dbReference>
<dbReference type="AlphaFoldDB" id="A0A7S1YC92"/>
<reference evidence="1" key="1">
    <citation type="submission" date="2021-01" db="EMBL/GenBank/DDBJ databases">
        <authorList>
            <person name="Corre E."/>
            <person name="Pelletier E."/>
            <person name="Niang G."/>
            <person name="Scheremetjew M."/>
            <person name="Finn R."/>
            <person name="Kale V."/>
            <person name="Holt S."/>
            <person name="Cochrane G."/>
            <person name="Meng A."/>
            <person name="Brown T."/>
            <person name="Cohen L."/>
        </authorList>
    </citation>
    <scope>NUCLEOTIDE SEQUENCE</scope>
    <source>
        <strain evidence="1">CCMP 410</strain>
    </source>
</reference>
<proteinExistence type="predicted"/>
<sequence>MTKPDTLCVWDGILEAGQANGSKSVPLTWYGTWLSHENAPDASKVPEIRRDPLKEFVDSDMKFNVSGTAATANGSPADNAFQEFRATMAEGEGYDMKGVRHTDQEHEILFGRLRWQGSPDKRNQLLYGRGKNEFGTFISVGWMRPGNRATLARRYVTDGRADWKLDQVRENLLKDIYDQNRDTMIMPPWQIPMMNA</sequence>
<evidence type="ECO:0000313" key="1">
    <source>
        <dbReference type="EMBL" id="CAD9290486.1"/>
    </source>
</evidence>
<organism evidence="1">
    <name type="scientific">Grammatophora oceanica</name>
    <dbReference type="NCBI Taxonomy" id="210454"/>
    <lineage>
        <taxon>Eukaryota</taxon>
        <taxon>Sar</taxon>
        <taxon>Stramenopiles</taxon>
        <taxon>Ochrophyta</taxon>
        <taxon>Bacillariophyta</taxon>
        <taxon>Fragilariophyceae</taxon>
        <taxon>Fragilariophycidae</taxon>
        <taxon>Rhabdonematales</taxon>
        <taxon>Grammatophoraceae</taxon>
        <taxon>Grammatophora</taxon>
    </lineage>
</organism>